<keyword evidence="4 6" id="KW-1133">Transmembrane helix</keyword>
<evidence type="ECO:0000256" key="1">
    <source>
        <dbReference type="ARBA" id="ARBA00006213"/>
    </source>
</evidence>
<evidence type="ECO:0000256" key="5">
    <source>
        <dbReference type="ARBA" id="ARBA00023136"/>
    </source>
</evidence>
<evidence type="ECO:0000256" key="7">
    <source>
        <dbReference type="SAM" id="MobiDB-lite"/>
    </source>
</evidence>
<dbReference type="InterPro" id="IPR030182">
    <property type="entry name" value="PUP_plant"/>
</dbReference>
<feature type="region of interest" description="Disordered" evidence="7">
    <location>
        <begin position="1"/>
        <end position="21"/>
    </location>
</feature>
<evidence type="ECO:0000313" key="8">
    <source>
        <dbReference type="EMBL" id="RAL50295.1"/>
    </source>
</evidence>
<keyword evidence="5 6" id="KW-0472">Membrane</keyword>
<evidence type="ECO:0000256" key="3">
    <source>
        <dbReference type="ARBA" id="ARBA00022692"/>
    </source>
</evidence>
<dbReference type="Proteomes" id="UP000249390">
    <property type="component" value="Unassembled WGS sequence"/>
</dbReference>
<dbReference type="PANTHER" id="PTHR31376">
    <property type="entry name" value="OS09G0467300 PROTEIN-RELATED"/>
    <property type="match status" value="1"/>
</dbReference>
<dbReference type="GO" id="GO:0016020">
    <property type="term" value="C:membrane"/>
    <property type="evidence" value="ECO:0007669"/>
    <property type="project" value="UniProtKB-SubCell"/>
</dbReference>
<feature type="transmembrane region" description="Helical" evidence="6">
    <location>
        <begin position="242"/>
        <end position="265"/>
    </location>
</feature>
<feature type="transmembrane region" description="Helical" evidence="6">
    <location>
        <begin position="44"/>
        <end position="66"/>
    </location>
</feature>
<evidence type="ECO:0000256" key="4">
    <source>
        <dbReference type="ARBA" id="ARBA00022989"/>
    </source>
</evidence>
<name>A0A328DX38_9ASTE</name>
<keyword evidence="9" id="KW-1185">Reference proteome</keyword>
<dbReference type="GO" id="GO:0005345">
    <property type="term" value="F:purine nucleobase transmembrane transporter activity"/>
    <property type="evidence" value="ECO:0007669"/>
    <property type="project" value="UniProtKB-UniRule"/>
</dbReference>
<sequence length="388" mass="42239">MAMAVRNILDMKQPGEETKEEPKAIVEVDANDVNPKQQQSAYKWWAEMVVYSIFVLSSQTIGTLLGRLYFSQGGKSKWMATFVQSAGFPILIPFLFLSSSSSSSSTTPATTNPSLRVIAPLYAVLGFFGAGICMMYSVGLMYLPLSTYSLICASQLGFNAVFSFFLNAQNFTPYIVNSLVLLTLSATVLVFGSGEGPANSSHKKYVAGFLSTVAASAGTALQMSLTQLAFHRIFKRKETFRLIVEMLICGSMVGSVVTLVGLLASGEWRGLREEMNGFGLGRVSYVMNLVGTAVAWQVFAVGSLGLIFKVSSLFSNVIAILGLPIPPVMAVFIFKDKMSGVKVISLLLALWGFVSYVYQHYLDDMKAKAEQKEQQSTHVSEAALIQRI</sequence>
<dbReference type="Pfam" id="PF16913">
    <property type="entry name" value="PUNUT"/>
    <property type="match status" value="1"/>
</dbReference>
<evidence type="ECO:0000256" key="6">
    <source>
        <dbReference type="RuleBase" id="RU368015"/>
    </source>
</evidence>
<proteinExistence type="inferred from homology"/>
<feature type="transmembrane region" description="Helical" evidence="6">
    <location>
        <begin position="340"/>
        <end position="358"/>
    </location>
</feature>
<feature type="transmembrane region" description="Helical" evidence="6">
    <location>
        <begin position="285"/>
        <end position="306"/>
    </location>
</feature>
<gene>
    <name evidence="8" type="ORF">DM860_007969</name>
</gene>
<dbReference type="AlphaFoldDB" id="A0A328DX38"/>
<feature type="transmembrane region" description="Helical" evidence="6">
    <location>
        <begin position="117"/>
        <end position="142"/>
    </location>
</feature>
<accession>A0A328DX38</accession>
<feature type="transmembrane region" description="Helical" evidence="6">
    <location>
        <begin position="78"/>
        <end position="97"/>
    </location>
</feature>
<feature type="transmembrane region" description="Helical" evidence="6">
    <location>
        <begin position="205"/>
        <end position="230"/>
    </location>
</feature>
<evidence type="ECO:0000313" key="9">
    <source>
        <dbReference type="Proteomes" id="UP000249390"/>
    </source>
</evidence>
<dbReference type="EMBL" id="NQVE01000067">
    <property type="protein sequence ID" value="RAL50295.1"/>
    <property type="molecule type" value="Genomic_DNA"/>
</dbReference>
<comment type="similarity">
    <text evidence="1 6">Belongs to the purine permeases (TC 2.A.7.14) family.</text>
</comment>
<feature type="transmembrane region" description="Helical" evidence="6">
    <location>
        <begin position="174"/>
        <end position="193"/>
    </location>
</feature>
<feature type="transmembrane region" description="Helical" evidence="6">
    <location>
        <begin position="148"/>
        <end position="167"/>
    </location>
</feature>
<reference evidence="8 9" key="1">
    <citation type="submission" date="2018-06" db="EMBL/GenBank/DDBJ databases">
        <title>The Genome of Cuscuta australis (Dodder) Provides Insight into the Evolution of Plant Parasitism.</title>
        <authorList>
            <person name="Liu H."/>
        </authorList>
    </citation>
    <scope>NUCLEOTIDE SEQUENCE [LARGE SCALE GENOMIC DNA]</scope>
    <source>
        <strain evidence="9">cv. Yunnan</strain>
        <tissue evidence="8">Vines</tissue>
    </source>
</reference>
<dbReference type="GO" id="GO:0015211">
    <property type="term" value="F:purine nucleoside transmembrane transporter activity"/>
    <property type="evidence" value="ECO:0007669"/>
    <property type="project" value="UniProtKB-UniRule"/>
</dbReference>
<organism evidence="8 9">
    <name type="scientific">Cuscuta australis</name>
    <dbReference type="NCBI Taxonomy" id="267555"/>
    <lineage>
        <taxon>Eukaryota</taxon>
        <taxon>Viridiplantae</taxon>
        <taxon>Streptophyta</taxon>
        <taxon>Embryophyta</taxon>
        <taxon>Tracheophyta</taxon>
        <taxon>Spermatophyta</taxon>
        <taxon>Magnoliopsida</taxon>
        <taxon>eudicotyledons</taxon>
        <taxon>Gunneridae</taxon>
        <taxon>Pentapetalae</taxon>
        <taxon>asterids</taxon>
        <taxon>lamiids</taxon>
        <taxon>Solanales</taxon>
        <taxon>Convolvulaceae</taxon>
        <taxon>Cuscuteae</taxon>
        <taxon>Cuscuta</taxon>
        <taxon>Cuscuta subgen. Grammica</taxon>
        <taxon>Cuscuta sect. Cleistogrammica</taxon>
    </lineage>
</organism>
<dbReference type="PANTHER" id="PTHR31376:SF17">
    <property type="entry name" value="PURINE PERMEASE 21-RELATED"/>
    <property type="match status" value="1"/>
</dbReference>
<comment type="subcellular location">
    <subcellularLocation>
        <location evidence="6">Membrane</location>
        <topology evidence="6">Multi-pass membrane protein</topology>
    </subcellularLocation>
</comment>
<keyword evidence="3 6" id="KW-0812">Transmembrane</keyword>
<keyword evidence="2 6" id="KW-0813">Transport</keyword>
<feature type="transmembrane region" description="Helical" evidence="6">
    <location>
        <begin position="313"/>
        <end position="334"/>
    </location>
</feature>
<protein>
    <recommendedName>
        <fullName evidence="6">Probable purine permease</fullName>
    </recommendedName>
</protein>
<comment type="caution">
    <text evidence="8">The sequence shown here is derived from an EMBL/GenBank/DDBJ whole genome shotgun (WGS) entry which is preliminary data.</text>
</comment>
<evidence type="ECO:0000256" key="2">
    <source>
        <dbReference type="ARBA" id="ARBA00022448"/>
    </source>
</evidence>